<name>A0A8S5NK14_9CAUD</name>
<evidence type="ECO:0000313" key="1">
    <source>
        <dbReference type="EMBL" id="DAD95078.1"/>
    </source>
</evidence>
<proteinExistence type="predicted"/>
<accession>A0A8S5NK14</accession>
<sequence>MKKYAYIDRSGILHISANKNTAAEYSANGKVVMTEMTAIHGYPVVNGEEIIVYSPEEMKLDAKGDVIEVIPELAELYNKCK</sequence>
<dbReference type="EMBL" id="BK015189">
    <property type="protein sequence ID" value="DAD95078.1"/>
    <property type="molecule type" value="Genomic_DNA"/>
</dbReference>
<protein>
    <submittedName>
        <fullName evidence="1">Uncharacterized protein</fullName>
    </submittedName>
</protein>
<reference evidence="1" key="1">
    <citation type="journal article" date="2021" name="Proc. Natl. Acad. Sci. U.S.A.">
        <title>A Catalog of Tens of Thousands of Viruses from Human Metagenomes Reveals Hidden Associations with Chronic Diseases.</title>
        <authorList>
            <person name="Tisza M.J."/>
            <person name="Buck C.B."/>
        </authorList>
    </citation>
    <scope>NUCLEOTIDE SEQUENCE</scope>
    <source>
        <strain evidence="1">CtVqj4</strain>
    </source>
</reference>
<organism evidence="1">
    <name type="scientific">Siphoviridae sp. ctVqj4</name>
    <dbReference type="NCBI Taxonomy" id="2826359"/>
    <lineage>
        <taxon>Viruses</taxon>
        <taxon>Duplodnaviria</taxon>
        <taxon>Heunggongvirae</taxon>
        <taxon>Uroviricota</taxon>
        <taxon>Caudoviricetes</taxon>
    </lineage>
</organism>